<dbReference type="KEGG" id="lak:106180447"/>
<keyword evidence="1" id="KW-0489">Methyltransferase</keyword>
<dbReference type="RefSeq" id="XP_013419884.1">
    <property type="nucleotide sequence ID" value="XM_013564430.1"/>
</dbReference>
<evidence type="ECO:0000313" key="6">
    <source>
        <dbReference type="Proteomes" id="UP000085678"/>
    </source>
</evidence>
<organism evidence="6 7">
    <name type="scientific">Lingula anatina</name>
    <name type="common">Brachiopod</name>
    <name type="synonym">Lingula unguis</name>
    <dbReference type="NCBI Taxonomy" id="7574"/>
    <lineage>
        <taxon>Eukaryota</taxon>
        <taxon>Metazoa</taxon>
        <taxon>Spiralia</taxon>
        <taxon>Lophotrochozoa</taxon>
        <taxon>Brachiopoda</taxon>
        <taxon>Linguliformea</taxon>
        <taxon>Lingulata</taxon>
        <taxon>Lingulida</taxon>
        <taxon>Linguloidea</taxon>
        <taxon>Lingulidae</taxon>
        <taxon>Lingula</taxon>
    </lineage>
</organism>
<dbReference type="Proteomes" id="UP000085678">
    <property type="component" value="Unplaced"/>
</dbReference>
<keyword evidence="5" id="KW-0812">Transmembrane</keyword>
<gene>
    <name evidence="7" type="primary">LOC106180447</name>
</gene>
<accession>A0A1S3KBR6</accession>
<feature type="transmembrane region" description="Helical" evidence="5">
    <location>
        <begin position="7"/>
        <end position="26"/>
    </location>
</feature>
<comment type="similarity">
    <text evidence="4">Belongs to the class I-like SAM-binding methyltransferase superfamily. Cation-dependent O-methyltransferase family.</text>
</comment>
<dbReference type="SUPFAM" id="SSF53335">
    <property type="entry name" value="S-adenosyl-L-methionine-dependent methyltransferases"/>
    <property type="match status" value="1"/>
</dbReference>
<dbReference type="PANTHER" id="PTHR10509:SF93">
    <property type="entry name" value="CATECHOL O-METHYLTRANSFERASE DOMAIN-CONTAINING PROTEIN 1"/>
    <property type="match status" value="1"/>
</dbReference>
<dbReference type="CDD" id="cd02440">
    <property type="entry name" value="AdoMet_MTases"/>
    <property type="match status" value="1"/>
</dbReference>
<dbReference type="InterPro" id="IPR002935">
    <property type="entry name" value="SAM_O-MeTrfase"/>
</dbReference>
<dbReference type="GO" id="GO:0008171">
    <property type="term" value="F:O-methyltransferase activity"/>
    <property type="evidence" value="ECO:0007669"/>
    <property type="project" value="InterPro"/>
</dbReference>
<sequence length="262" mass="29100">MSDYSKWLMYAGAAGAIGLSLAVGYWRGCMSLQPDIIVKSLVSLRKSHLHKDKVIKYIENNSFRLLQVQRKLIEVTMKHPSRIMLGSTDELQLLQNLVSLIKGRKTLDIGVFTGYSALAIALVLPEDGKVVACDVSEEFARIGKPFWKEAGVDHKIDLRIAPALETLQKLVDAGESGTFDFAFIDADKENYLKYYTLCMTLVRSGGIIAIDNVLLGDSVADPEIVHAKTLAIRELNQYVYADQRVNISMLNIADGVTLCFKK</sequence>
<keyword evidence="3" id="KW-0949">S-adenosyl-L-methionine</keyword>
<dbReference type="STRING" id="7574.A0A1S3KBR6"/>
<proteinExistence type="inferred from homology"/>
<dbReference type="OrthoDB" id="10251242at2759"/>
<dbReference type="Gene3D" id="3.40.50.150">
    <property type="entry name" value="Vaccinia Virus protein VP39"/>
    <property type="match status" value="1"/>
</dbReference>
<name>A0A1S3KBR6_LINAN</name>
<dbReference type="AlphaFoldDB" id="A0A1S3KBR6"/>
<dbReference type="GO" id="GO:0032259">
    <property type="term" value="P:methylation"/>
    <property type="evidence" value="ECO:0007669"/>
    <property type="project" value="UniProtKB-KW"/>
</dbReference>
<keyword evidence="2" id="KW-0808">Transferase</keyword>
<evidence type="ECO:0000256" key="1">
    <source>
        <dbReference type="ARBA" id="ARBA00022603"/>
    </source>
</evidence>
<evidence type="ECO:0000256" key="5">
    <source>
        <dbReference type="SAM" id="Phobius"/>
    </source>
</evidence>
<dbReference type="InParanoid" id="A0A1S3KBR6"/>
<dbReference type="InterPro" id="IPR050362">
    <property type="entry name" value="Cation-dep_OMT"/>
</dbReference>
<dbReference type="Pfam" id="PF01596">
    <property type="entry name" value="Methyltransf_3"/>
    <property type="match status" value="1"/>
</dbReference>
<evidence type="ECO:0000313" key="7">
    <source>
        <dbReference type="RefSeq" id="XP_013419884.1"/>
    </source>
</evidence>
<dbReference type="GeneID" id="106180447"/>
<reference evidence="7" key="1">
    <citation type="submission" date="2025-08" db="UniProtKB">
        <authorList>
            <consortium name="RefSeq"/>
        </authorList>
    </citation>
    <scope>IDENTIFICATION</scope>
    <source>
        <tissue evidence="7">Gonads</tissue>
    </source>
</reference>
<evidence type="ECO:0000256" key="4">
    <source>
        <dbReference type="ARBA" id="ARBA00023453"/>
    </source>
</evidence>
<dbReference type="PANTHER" id="PTHR10509">
    <property type="entry name" value="O-METHYLTRANSFERASE-RELATED"/>
    <property type="match status" value="1"/>
</dbReference>
<dbReference type="InterPro" id="IPR029063">
    <property type="entry name" value="SAM-dependent_MTases_sf"/>
</dbReference>
<keyword evidence="6" id="KW-1185">Reference proteome</keyword>
<evidence type="ECO:0000256" key="2">
    <source>
        <dbReference type="ARBA" id="ARBA00022679"/>
    </source>
</evidence>
<keyword evidence="5" id="KW-0472">Membrane</keyword>
<dbReference type="PROSITE" id="PS51682">
    <property type="entry name" value="SAM_OMT_I"/>
    <property type="match status" value="1"/>
</dbReference>
<keyword evidence="5" id="KW-1133">Transmembrane helix</keyword>
<protein>
    <submittedName>
        <fullName evidence="7">Probable caffeoyl-CoA O-methyltransferase 2</fullName>
    </submittedName>
</protein>
<evidence type="ECO:0000256" key="3">
    <source>
        <dbReference type="ARBA" id="ARBA00022691"/>
    </source>
</evidence>
<dbReference type="GO" id="GO:0008757">
    <property type="term" value="F:S-adenosylmethionine-dependent methyltransferase activity"/>
    <property type="evidence" value="ECO:0007669"/>
    <property type="project" value="TreeGrafter"/>
</dbReference>